<name>A0AAW0PNC0_9GOBI</name>
<organism evidence="1 2">
    <name type="scientific">Mugilogobius chulae</name>
    <name type="common">yellowstripe goby</name>
    <dbReference type="NCBI Taxonomy" id="88201"/>
    <lineage>
        <taxon>Eukaryota</taxon>
        <taxon>Metazoa</taxon>
        <taxon>Chordata</taxon>
        <taxon>Craniata</taxon>
        <taxon>Vertebrata</taxon>
        <taxon>Euteleostomi</taxon>
        <taxon>Actinopterygii</taxon>
        <taxon>Neopterygii</taxon>
        <taxon>Teleostei</taxon>
        <taxon>Neoteleostei</taxon>
        <taxon>Acanthomorphata</taxon>
        <taxon>Gobiaria</taxon>
        <taxon>Gobiiformes</taxon>
        <taxon>Gobioidei</taxon>
        <taxon>Gobiidae</taxon>
        <taxon>Gobionellinae</taxon>
        <taxon>Mugilogobius</taxon>
    </lineage>
</organism>
<evidence type="ECO:0000313" key="2">
    <source>
        <dbReference type="Proteomes" id="UP001460270"/>
    </source>
</evidence>
<sequence>MIVRSREDSKLVYPDFYLTGIKLKETKEYKYLGHYLSADLSDDRDIYRQCQQLYGQANMLVRKFGACSAAVKIKLFKAYCTPMYTAHLWRHYRRSSLHRLNVAYNDGLRMLLRVPRWSSASQMFVNSGVPTCPAVLRRLMYSCMQRLTVSMNSIIQTLTNPALSSVRYFSSTWTHWRVSLYRIT</sequence>
<dbReference type="EMBL" id="JBBPFD010000003">
    <property type="protein sequence ID" value="KAK7933294.1"/>
    <property type="molecule type" value="Genomic_DNA"/>
</dbReference>
<keyword evidence="2" id="KW-1185">Reference proteome</keyword>
<gene>
    <name evidence="1" type="ORF">WMY93_004190</name>
</gene>
<proteinExistence type="predicted"/>
<evidence type="ECO:0000313" key="1">
    <source>
        <dbReference type="EMBL" id="KAK7933294.1"/>
    </source>
</evidence>
<accession>A0AAW0PNC0</accession>
<dbReference type="AlphaFoldDB" id="A0AAW0PNC0"/>
<dbReference type="Proteomes" id="UP001460270">
    <property type="component" value="Unassembled WGS sequence"/>
</dbReference>
<reference evidence="2" key="1">
    <citation type="submission" date="2024-04" db="EMBL/GenBank/DDBJ databases">
        <title>Salinicola lusitanus LLJ914,a marine bacterium isolated from the Okinawa Trough.</title>
        <authorList>
            <person name="Li J."/>
        </authorList>
    </citation>
    <scope>NUCLEOTIDE SEQUENCE [LARGE SCALE GENOMIC DNA]</scope>
</reference>
<protein>
    <submittedName>
        <fullName evidence="1">Uncharacterized protein</fullName>
    </submittedName>
</protein>
<comment type="caution">
    <text evidence="1">The sequence shown here is derived from an EMBL/GenBank/DDBJ whole genome shotgun (WGS) entry which is preliminary data.</text>
</comment>